<comment type="caution">
    <text evidence="1">The sequence shown here is derived from an EMBL/GenBank/DDBJ whole genome shotgun (WGS) entry which is preliminary data.</text>
</comment>
<gene>
    <name evidence="1" type="ORF">GCM10010251_46040</name>
</gene>
<name>A0A918CJQ8_9ACTN</name>
<evidence type="ECO:0000313" key="1">
    <source>
        <dbReference type="EMBL" id="GGR24743.1"/>
    </source>
</evidence>
<sequence>MPEPVGATTSTSEPSRMACHAPAWAAVGAENAPVNQPRVAGEKPSRARCASLTMRPSCTQALTMALTCGCAAPAGLCARVGRVGAAAAPVVARLLVSGGVAENGRYGGIG</sequence>
<protein>
    <submittedName>
        <fullName evidence="1">Uncharacterized protein</fullName>
    </submittedName>
</protein>
<dbReference type="AlphaFoldDB" id="A0A918CJQ8"/>
<keyword evidence="2" id="KW-1185">Reference proteome</keyword>
<reference evidence="1" key="2">
    <citation type="submission" date="2020-09" db="EMBL/GenBank/DDBJ databases">
        <authorList>
            <person name="Sun Q."/>
            <person name="Ohkuma M."/>
        </authorList>
    </citation>
    <scope>NUCLEOTIDE SEQUENCE</scope>
    <source>
        <strain evidence="1">JCM 4346</strain>
    </source>
</reference>
<dbReference type="Proteomes" id="UP000658320">
    <property type="component" value="Unassembled WGS sequence"/>
</dbReference>
<dbReference type="EMBL" id="BMSX01000010">
    <property type="protein sequence ID" value="GGR24743.1"/>
    <property type="molecule type" value="Genomic_DNA"/>
</dbReference>
<evidence type="ECO:0000313" key="2">
    <source>
        <dbReference type="Proteomes" id="UP000658320"/>
    </source>
</evidence>
<organism evidence="1 2">
    <name type="scientific">Streptomyces aurantiogriseus</name>
    <dbReference type="NCBI Taxonomy" id="66870"/>
    <lineage>
        <taxon>Bacteria</taxon>
        <taxon>Bacillati</taxon>
        <taxon>Actinomycetota</taxon>
        <taxon>Actinomycetes</taxon>
        <taxon>Kitasatosporales</taxon>
        <taxon>Streptomycetaceae</taxon>
        <taxon>Streptomyces</taxon>
    </lineage>
</organism>
<reference evidence="1" key="1">
    <citation type="journal article" date="2014" name="Int. J. Syst. Evol. Microbiol.">
        <title>Complete genome sequence of Corynebacterium casei LMG S-19264T (=DSM 44701T), isolated from a smear-ripened cheese.</title>
        <authorList>
            <consortium name="US DOE Joint Genome Institute (JGI-PGF)"/>
            <person name="Walter F."/>
            <person name="Albersmeier A."/>
            <person name="Kalinowski J."/>
            <person name="Ruckert C."/>
        </authorList>
    </citation>
    <scope>NUCLEOTIDE SEQUENCE</scope>
    <source>
        <strain evidence="1">JCM 4346</strain>
    </source>
</reference>
<accession>A0A918CJQ8</accession>
<proteinExistence type="predicted"/>